<gene>
    <name evidence="3" type="ORF">BSTOLATCC_MIC59932</name>
</gene>
<feature type="compositionally biased region" description="Polar residues" evidence="2">
    <location>
        <begin position="275"/>
        <end position="292"/>
    </location>
</feature>
<keyword evidence="1" id="KW-0175">Coiled coil</keyword>
<organism evidence="3 4">
    <name type="scientific">Blepharisma stoltei</name>
    <dbReference type="NCBI Taxonomy" id="1481888"/>
    <lineage>
        <taxon>Eukaryota</taxon>
        <taxon>Sar</taxon>
        <taxon>Alveolata</taxon>
        <taxon>Ciliophora</taxon>
        <taxon>Postciliodesmatophora</taxon>
        <taxon>Heterotrichea</taxon>
        <taxon>Heterotrichida</taxon>
        <taxon>Blepharismidae</taxon>
        <taxon>Blepharisma</taxon>
    </lineage>
</organism>
<evidence type="ECO:0000313" key="3">
    <source>
        <dbReference type="EMBL" id="CAG9334139.1"/>
    </source>
</evidence>
<proteinExistence type="predicted"/>
<dbReference type="Proteomes" id="UP001162131">
    <property type="component" value="Unassembled WGS sequence"/>
</dbReference>
<dbReference type="AlphaFoldDB" id="A0AAU9K905"/>
<keyword evidence="4" id="KW-1185">Reference proteome</keyword>
<sequence length="492" mass="58534">MPKRKRLKNYMEVLLNSIGSKDYEDFAAWSVIKRVKKNIIASLGGNFVKIVKNKENKGNGKEKKKGVIELEPVICDVESEEEINEKSDDDFFEEIKHEIKEKKKEKAKSMIESKPREKKKVVFTSENEKYQYAADFAKKLLKERAKKLKEKEEQKLKEIKEEEKEYEESLWQQQLEMDRINLAKRKRVDELVVKREQRKLNLFKAKTEMKSLSKEKPLYKKIEDEYEEKVVRPEMERRKTVLIKKREIYSPVRHEEIENHIEKYQKYIDEKSKIKSQSASRGESPTTYSSKFMSDVIENDRKEREKQEYMSLEKKLLANKRIEYGKIVIEHFPPIIDKQKKQELEESIKRIDKKREILPKSQSLSHRAPVIRRSKTTMKRHSRISSESDSSSSQLSIMQESSSFRPTRRNYLEDQKRLREIEAKELLENSYKSFESLEKPTDIHKYAKNLERKAKRHESLLKSLSPLSTIEAEDNVNFMILESIKSKLSMLL</sequence>
<feature type="compositionally biased region" description="Low complexity" evidence="2">
    <location>
        <begin position="385"/>
        <end position="403"/>
    </location>
</feature>
<evidence type="ECO:0000313" key="4">
    <source>
        <dbReference type="Proteomes" id="UP001162131"/>
    </source>
</evidence>
<comment type="caution">
    <text evidence="3">The sequence shown here is derived from an EMBL/GenBank/DDBJ whole genome shotgun (WGS) entry which is preliminary data.</text>
</comment>
<dbReference type="EMBL" id="CAJZBQ010000057">
    <property type="protein sequence ID" value="CAG9334139.1"/>
    <property type="molecule type" value="Genomic_DNA"/>
</dbReference>
<feature type="region of interest" description="Disordered" evidence="2">
    <location>
        <begin position="271"/>
        <end position="293"/>
    </location>
</feature>
<evidence type="ECO:0000256" key="2">
    <source>
        <dbReference type="SAM" id="MobiDB-lite"/>
    </source>
</evidence>
<evidence type="ECO:0000256" key="1">
    <source>
        <dbReference type="SAM" id="Coils"/>
    </source>
</evidence>
<accession>A0AAU9K905</accession>
<feature type="coiled-coil region" evidence="1">
    <location>
        <begin position="92"/>
        <end position="176"/>
    </location>
</feature>
<protein>
    <submittedName>
        <fullName evidence="3">Uncharacterized protein</fullName>
    </submittedName>
</protein>
<feature type="compositionally biased region" description="Basic residues" evidence="2">
    <location>
        <begin position="371"/>
        <end position="383"/>
    </location>
</feature>
<name>A0AAU9K905_9CILI</name>
<feature type="region of interest" description="Disordered" evidence="2">
    <location>
        <begin position="371"/>
        <end position="409"/>
    </location>
</feature>
<reference evidence="3" key="1">
    <citation type="submission" date="2021-09" db="EMBL/GenBank/DDBJ databases">
        <authorList>
            <consortium name="AG Swart"/>
            <person name="Singh M."/>
            <person name="Singh A."/>
            <person name="Seah K."/>
            <person name="Emmerich C."/>
        </authorList>
    </citation>
    <scope>NUCLEOTIDE SEQUENCE</scope>
    <source>
        <strain evidence="3">ATCC30299</strain>
    </source>
</reference>